<protein>
    <submittedName>
        <fullName evidence="1">Uncharacterized protein</fullName>
    </submittedName>
</protein>
<gene>
    <name evidence="1" type="ORF">DNR46_08810</name>
</gene>
<comment type="caution">
    <text evidence="1">The sequence shown here is derived from an EMBL/GenBank/DDBJ whole genome shotgun (WGS) entry which is preliminary data.</text>
</comment>
<dbReference type="Proteomes" id="UP000275436">
    <property type="component" value="Unassembled WGS sequence"/>
</dbReference>
<proteinExistence type="predicted"/>
<sequence length="99" mass="10439">MKMDPATAAVMVLLQCSPVEGSVCKPVDMGPTMYASLDLCMASLKDRLASAPNGETVGRCRLVDATVTEGLPLGYTKVLVTRGHGDDAVTSSYIVQHQP</sequence>
<dbReference type="AlphaFoldDB" id="A0A3M9XFS5"/>
<accession>A0A3M9XFS5</accession>
<dbReference type="EMBL" id="QKOD01000002">
    <property type="protein sequence ID" value="RNJ46248.1"/>
    <property type="molecule type" value="Genomic_DNA"/>
</dbReference>
<evidence type="ECO:0000313" key="1">
    <source>
        <dbReference type="EMBL" id="RNJ46248.1"/>
    </source>
</evidence>
<organism evidence="1 2">
    <name type="scientific">Mesorhizobium japonicum</name>
    <dbReference type="NCBI Taxonomy" id="2066070"/>
    <lineage>
        <taxon>Bacteria</taxon>
        <taxon>Pseudomonadati</taxon>
        <taxon>Pseudomonadota</taxon>
        <taxon>Alphaproteobacteria</taxon>
        <taxon>Hyphomicrobiales</taxon>
        <taxon>Phyllobacteriaceae</taxon>
        <taxon>Mesorhizobium</taxon>
    </lineage>
</organism>
<reference evidence="1 2" key="1">
    <citation type="journal article" date="2018" name="Mol. Plant Microbe Interact.">
        <title>Taxonomically Different Co-Microsymbionts of a Relict Legume, Oxytropis popoviana, Have Complementary Sets of Symbiotic Genes and Together Increase the Efficiency of Plant Nodulation.</title>
        <authorList>
            <person name="Safronova V."/>
            <person name="Belimov A."/>
            <person name="Sazanova A."/>
            <person name="Chirak E."/>
            <person name="Verkhozina A."/>
            <person name="Kuznetsova I."/>
            <person name="Andronov E."/>
            <person name="Puhalsky J."/>
            <person name="Tikhonovich I."/>
        </authorList>
    </citation>
    <scope>NUCLEOTIDE SEQUENCE [LARGE SCALE GENOMIC DNA]</scope>
    <source>
        <strain evidence="1 2">Opo-235</strain>
    </source>
</reference>
<evidence type="ECO:0000313" key="2">
    <source>
        <dbReference type="Proteomes" id="UP000275436"/>
    </source>
</evidence>
<name>A0A3M9XFS5_9HYPH</name>